<evidence type="ECO:0000256" key="1">
    <source>
        <dbReference type="ARBA" id="ARBA00004945"/>
    </source>
</evidence>
<dbReference type="PANTHER" id="PTHR46832:SF1">
    <property type="entry name" value="5'-METHYLTHIOADENOSINE_S-ADENOSYLHOMOCYSTEINE NUCLEOSIDASE"/>
    <property type="match status" value="1"/>
</dbReference>
<dbReference type="GO" id="GO:0008930">
    <property type="term" value="F:methylthioadenosine nucleosidase activity"/>
    <property type="evidence" value="ECO:0007669"/>
    <property type="project" value="InterPro"/>
</dbReference>
<evidence type="ECO:0000259" key="6">
    <source>
        <dbReference type="Pfam" id="PF01048"/>
    </source>
</evidence>
<organism evidence="7 8">
    <name type="scientific">Kipferlia bialata</name>
    <dbReference type="NCBI Taxonomy" id="797122"/>
    <lineage>
        <taxon>Eukaryota</taxon>
        <taxon>Metamonada</taxon>
        <taxon>Carpediemonas-like organisms</taxon>
        <taxon>Kipferlia</taxon>
    </lineage>
</organism>
<keyword evidence="3" id="KW-0028">Amino-acid biosynthesis</keyword>
<evidence type="ECO:0000313" key="7">
    <source>
        <dbReference type="EMBL" id="GIQ80215.1"/>
    </source>
</evidence>
<dbReference type="NCBIfam" id="NF004079">
    <property type="entry name" value="PRK05584.1"/>
    <property type="match status" value="1"/>
</dbReference>
<dbReference type="GO" id="GO:0009164">
    <property type="term" value="P:nucleoside catabolic process"/>
    <property type="evidence" value="ECO:0007669"/>
    <property type="project" value="InterPro"/>
</dbReference>
<keyword evidence="4" id="KW-0378">Hydrolase</keyword>
<dbReference type="InterPro" id="IPR010049">
    <property type="entry name" value="MTA_SAH_Nsdase"/>
</dbReference>
<dbReference type="InterPro" id="IPR035994">
    <property type="entry name" value="Nucleoside_phosphorylase_sf"/>
</dbReference>
<comment type="caution">
    <text evidence="7">The sequence shown here is derived from an EMBL/GenBank/DDBJ whole genome shotgun (WGS) entry which is preliminary data.</text>
</comment>
<dbReference type="PANTHER" id="PTHR46832">
    <property type="entry name" value="5'-METHYLTHIOADENOSINE/S-ADENOSYLHOMOCYSTEINE NUCLEOSIDASE"/>
    <property type="match status" value="1"/>
</dbReference>
<dbReference type="GO" id="GO:0005829">
    <property type="term" value="C:cytosol"/>
    <property type="evidence" value="ECO:0007669"/>
    <property type="project" value="TreeGrafter"/>
</dbReference>
<gene>
    <name evidence="7" type="ORF">KIPB_000976</name>
</gene>
<dbReference type="Pfam" id="PF01048">
    <property type="entry name" value="PNP_UDP_1"/>
    <property type="match status" value="1"/>
</dbReference>
<dbReference type="CDD" id="cd09008">
    <property type="entry name" value="MTAN"/>
    <property type="match status" value="1"/>
</dbReference>
<evidence type="ECO:0000313" key="8">
    <source>
        <dbReference type="Proteomes" id="UP000265618"/>
    </source>
</evidence>
<evidence type="ECO:0000256" key="5">
    <source>
        <dbReference type="ARBA" id="ARBA00023167"/>
    </source>
</evidence>
<dbReference type="EC" id="3.2.2.9" evidence="2"/>
<evidence type="ECO:0000256" key="2">
    <source>
        <dbReference type="ARBA" id="ARBA00011974"/>
    </source>
</evidence>
<evidence type="ECO:0000256" key="3">
    <source>
        <dbReference type="ARBA" id="ARBA00022605"/>
    </source>
</evidence>
<dbReference type="NCBIfam" id="TIGR01704">
    <property type="entry name" value="MTA_SAH-Nsdase"/>
    <property type="match status" value="1"/>
</dbReference>
<dbReference type="AlphaFoldDB" id="A0A9K3CPZ8"/>
<accession>A0A9K3CPZ8</accession>
<proteinExistence type="predicted"/>
<reference evidence="7 8" key="1">
    <citation type="journal article" date="2018" name="PLoS ONE">
        <title>The draft genome of Kipferlia bialata reveals reductive genome evolution in fornicate parasites.</title>
        <authorList>
            <person name="Tanifuji G."/>
            <person name="Takabayashi S."/>
            <person name="Kume K."/>
            <person name="Takagi M."/>
            <person name="Nakayama T."/>
            <person name="Kamikawa R."/>
            <person name="Inagaki Y."/>
            <person name="Hashimoto T."/>
        </authorList>
    </citation>
    <scope>NUCLEOTIDE SEQUENCE [LARGE SCALE GENOMIC DNA]</scope>
    <source>
        <strain evidence="7">NY0173</strain>
    </source>
</reference>
<evidence type="ECO:0000256" key="4">
    <source>
        <dbReference type="ARBA" id="ARBA00022801"/>
    </source>
</evidence>
<dbReference type="Gene3D" id="3.40.50.1580">
    <property type="entry name" value="Nucleoside phosphorylase domain"/>
    <property type="match status" value="1"/>
</dbReference>
<dbReference type="EMBL" id="BDIP01000125">
    <property type="protein sequence ID" value="GIQ80215.1"/>
    <property type="molecule type" value="Genomic_DNA"/>
</dbReference>
<dbReference type="SUPFAM" id="SSF53167">
    <property type="entry name" value="Purine and uridine phosphorylases"/>
    <property type="match status" value="1"/>
</dbReference>
<dbReference type="GO" id="GO:0019509">
    <property type="term" value="P:L-methionine salvage from methylthioadenosine"/>
    <property type="evidence" value="ECO:0007669"/>
    <property type="project" value="InterPro"/>
</dbReference>
<name>A0A9K3CPZ8_9EUKA</name>
<sequence>MAGLKLGIMTATTREYEKIAHMVDGANKEVRGGVTYVDGEIYDRRVTVCRSDIGKVCAAISTTVLLDRYECDAIIFVGSAGGLFNGCKIGDIVIGTELVQHDMDCSPLMDKLILPSLDIARLPVKPEVTQFMFDAASSLVQSQEFKKVLAKPGVSEELGITAPKVHKGVIVTGDKFVATAATRDGIMSAIPDAYVAEMEGAAMAQVCYTWGAPYAVVRAVSDECDNHIDFNKFCDLIVGDVMEMLVKTILQDPQGRLDTVFGK</sequence>
<dbReference type="OrthoDB" id="1891335at2759"/>
<keyword evidence="8" id="KW-1185">Reference proteome</keyword>
<feature type="domain" description="Nucleoside phosphorylase" evidence="6">
    <location>
        <begin position="5"/>
        <end position="244"/>
    </location>
</feature>
<dbReference type="Proteomes" id="UP000265618">
    <property type="component" value="Unassembled WGS sequence"/>
</dbReference>
<comment type="pathway">
    <text evidence="1">Amino-acid biosynthesis; L-methionine biosynthesis via salvage pathway; S-methyl-5-thio-alpha-D-ribose 1-phosphate from S-methyl-5'-thioadenosine (hydrolase route): step 1/2.</text>
</comment>
<protein>
    <recommendedName>
        <fullName evidence="2">adenosylhomocysteine nucleosidase</fullName>
        <ecNumber evidence="2">3.2.2.9</ecNumber>
    </recommendedName>
</protein>
<dbReference type="InterPro" id="IPR000845">
    <property type="entry name" value="Nucleoside_phosphorylase_d"/>
</dbReference>
<dbReference type="GO" id="GO:0019284">
    <property type="term" value="P:L-methionine salvage from S-adenosylmethionine"/>
    <property type="evidence" value="ECO:0007669"/>
    <property type="project" value="TreeGrafter"/>
</dbReference>
<dbReference type="GO" id="GO:0008782">
    <property type="term" value="F:adenosylhomocysteine nucleosidase activity"/>
    <property type="evidence" value="ECO:0007669"/>
    <property type="project" value="UniProtKB-EC"/>
</dbReference>
<keyword evidence="5" id="KW-0486">Methionine biosynthesis</keyword>